<feature type="transmembrane region" description="Helical" evidence="1">
    <location>
        <begin position="23"/>
        <end position="48"/>
    </location>
</feature>
<organism evidence="2 3">
    <name type="scientific">Streptantibioticus parmotrematis</name>
    <dbReference type="NCBI Taxonomy" id="2873249"/>
    <lineage>
        <taxon>Bacteria</taxon>
        <taxon>Bacillati</taxon>
        <taxon>Actinomycetota</taxon>
        <taxon>Actinomycetes</taxon>
        <taxon>Kitasatosporales</taxon>
        <taxon>Streptomycetaceae</taxon>
        <taxon>Streptantibioticus</taxon>
    </lineage>
</organism>
<protein>
    <submittedName>
        <fullName evidence="2">Uncharacterized protein</fullName>
    </submittedName>
</protein>
<reference evidence="2 3" key="1">
    <citation type="submission" date="2021-08" db="EMBL/GenBank/DDBJ databases">
        <title>Streptomyces sp. PTM05 isolated from lichen.</title>
        <authorList>
            <person name="Somphong A."/>
            <person name="Phongsopitanun W."/>
            <person name="Tanasupawat S."/>
        </authorList>
    </citation>
    <scope>NUCLEOTIDE SEQUENCE [LARGE SCALE GENOMIC DNA]</scope>
    <source>
        <strain evidence="2 3">Ptm05</strain>
    </source>
</reference>
<feature type="transmembrane region" description="Helical" evidence="1">
    <location>
        <begin position="68"/>
        <end position="90"/>
    </location>
</feature>
<sequence>MEISGRGGGTPSDARLRNSAGTVVMWLVAVVVYVPAVWFWCAAANGAAHPSPYAAQANHAANVELADISALVVFVPLVGAGAGVAVGRLVRAPSLPLASAIGIICCLMAWYWWILFHLQLSFSF</sequence>
<keyword evidence="1" id="KW-0812">Transmembrane</keyword>
<dbReference type="RefSeq" id="WP_222980072.1">
    <property type="nucleotide sequence ID" value="NZ_JAINVZ010000015.1"/>
</dbReference>
<gene>
    <name evidence="2" type="ORF">K7472_21230</name>
</gene>
<evidence type="ECO:0000313" key="2">
    <source>
        <dbReference type="EMBL" id="MBY8887343.1"/>
    </source>
</evidence>
<accession>A0ABS7QWN8</accession>
<feature type="transmembrane region" description="Helical" evidence="1">
    <location>
        <begin position="97"/>
        <end position="114"/>
    </location>
</feature>
<comment type="caution">
    <text evidence="2">The sequence shown here is derived from an EMBL/GenBank/DDBJ whole genome shotgun (WGS) entry which is preliminary data.</text>
</comment>
<evidence type="ECO:0000313" key="3">
    <source>
        <dbReference type="Proteomes" id="UP001198565"/>
    </source>
</evidence>
<keyword evidence="1" id="KW-1133">Transmembrane helix</keyword>
<proteinExistence type="predicted"/>
<keyword evidence="3" id="KW-1185">Reference proteome</keyword>
<dbReference type="Proteomes" id="UP001198565">
    <property type="component" value="Unassembled WGS sequence"/>
</dbReference>
<dbReference type="EMBL" id="JAINVZ010000015">
    <property type="protein sequence ID" value="MBY8887343.1"/>
    <property type="molecule type" value="Genomic_DNA"/>
</dbReference>
<evidence type="ECO:0000256" key="1">
    <source>
        <dbReference type="SAM" id="Phobius"/>
    </source>
</evidence>
<keyword evidence="1" id="KW-0472">Membrane</keyword>
<name>A0ABS7QWN8_9ACTN</name>